<accession>A0AAD8JHN0</accession>
<dbReference type="Proteomes" id="UP001237642">
    <property type="component" value="Unassembled WGS sequence"/>
</dbReference>
<dbReference type="EMBL" id="JAUIZM010000001">
    <property type="protein sequence ID" value="KAK1403928.1"/>
    <property type="molecule type" value="Genomic_DNA"/>
</dbReference>
<feature type="transmembrane region" description="Helical" evidence="1">
    <location>
        <begin position="30"/>
        <end position="48"/>
    </location>
</feature>
<protein>
    <submittedName>
        <fullName evidence="2">Kinase family protein with leucine-rich repeat domain</fullName>
    </submittedName>
</protein>
<dbReference type="AlphaFoldDB" id="A0AAD8JHN0"/>
<keyword evidence="1" id="KW-1133">Transmembrane helix</keyword>
<dbReference type="GO" id="GO:0016301">
    <property type="term" value="F:kinase activity"/>
    <property type="evidence" value="ECO:0007669"/>
    <property type="project" value="UniProtKB-KW"/>
</dbReference>
<keyword evidence="1" id="KW-0472">Membrane</keyword>
<reference evidence="2" key="1">
    <citation type="submission" date="2023-02" db="EMBL/GenBank/DDBJ databases">
        <title>Genome of toxic invasive species Heracleum sosnowskyi carries increased number of genes despite the absence of recent whole-genome duplications.</title>
        <authorList>
            <person name="Schelkunov M."/>
            <person name="Shtratnikova V."/>
            <person name="Makarenko M."/>
            <person name="Klepikova A."/>
            <person name="Omelchenko D."/>
            <person name="Novikova G."/>
            <person name="Obukhova E."/>
            <person name="Bogdanov V."/>
            <person name="Penin A."/>
            <person name="Logacheva M."/>
        </authorList>
    </citation>
    <scope>NUCLEOTIDE SEQUENCE</scope>
    <source>
        <strain evidence="2">Hsosn_3</strain>
        <tissue evidence="2">Leaf</tissue>
    </source>
</reference>
<organism evidence="2 3">
    <name type="scientific">Heracleum sosnowskyi</name>
    <dbReference type="NCBI Taxonomy" id="360622"/>
    <lineage>
        <taxon>Eukaryota</taxon>
        <taxon>Viridiplantae</taxon>
        <taxon>Streptophyta</taxon>
        <taxon>Embryophyta</taxon>
        <taxon>Tracheophyta</taxon>
        <taxon>Spermatophyta</taxon>
        <taxon>Magnoliopsida</taxon>
        <taxon>eudicotyledons</taxon>
        <taxon>Gunneridae</taxon>
        <taxon>Pentapetalae</taxon>
        <taxon>asterids</taxon>
        <taxon>campanulids</taxon>
        <taxon>Apiales</taxon>
        <taxon>Apiaceae</taxon>
        <taxon>Apioideae</taxon>
        <taxon>apioid superclade</taxon>
        <taxon>Tordylieae</taxon>
        <taxon>Tordyliinae</taxon>
        <taxon>Heracleum</taxon>
    </lineage>
</organism>
<keyword evidence="2" id="KW-0418">Kinase</keyword>
<keyword evidence="2" id="KW-0808">Transferase</keyword>
<evidence type="ECO:0000313" key="2">
    <source>
        <dbReference type="EMBL" id="KAK1403928.1"/>
    </source>
</evidence>
<feature type="transmembrane region" description="Helical" evidence="1">
    <location>
        <begin position="129"/>
        <end position="153"/>
    </location>
</feature>
<dbReference type="PANTHER" id="PTHR33133:SF5">
    <property type="entry name" value="OS08G0107100 PROTEIN"/>
    <property type="match status" value="1"/>
</dbReference>
<reference evidence="2" key="2">
    <citation type="submission" date="2023-05" db="EMBL/GenBank/DDBJ databases">
        <authorList>
            <person name="Schelkunov M.I."/>
        </authorList>
    </citation>
    <scope>NUCLEOTIDE SEQUENCE</scope>
    <source>
        <strain evidence="2">Hsosn_3</strain>
        <tissue evidence="2">Leaf</tissue>
    </source>
</reference>
<dbReference type="PANTHER" id="PTHR33133">
    <property type="entry name" value="OS08G0107100 PROTEIN-RELATED"/>
    <property type="match status" value="1"/>
</dbReference>
<feature type="transmembrane region" description="Helical" evidence="1">
    <location>
        <begin position="215"/>
        <end position="235"/>
    </location>
</feature>
<proteinExistence type="predicted"/>
<keyword evidence="3" id="KW-1185">Reference proteome</keyword>
<gene>
    <name evidence="2" type="ORF">POM88_003533</name>
</gene>
<feature type="transmembrane region" description="Helical" evidence="1">
    <location>
        <begin position="165"/>
        <end position="194"/>
    </location>
</feature>
<name>A0AAD8JHN0_9APIA</name>
<comment type="caution">
    <text evidence="2">The sequence shown here is derived from an EMBL/GenBank/DDBJ whole genome shotgun (WGS) entry which is preliminary data.</text>
</comment>
<evidence type="ECO:0000313" key="3">
    <source>
        <dbReference type="Proteomes" id="UP001237642"/>
    </source>
</evidence>
<sequence length="301" mass="34189">MTRGQTDFQFPGFFGIFKEACYITSSYRKIFTQITLFLILPFSLWYLAKINTSKFFFEQIIHNKNVSESVRNSIISHILSSLDLPTILSLILSIFWTTAVVNTTLCNYTAEKTTYTKVKQVVSKVWKRLMITSMFNFVIYFALFIGALLAIILWPVTLAPSATGITVAIILLVYFLGVLYISFVCHLANVISVLEDVHGIEAIVKSKSLIKGNTGLCAAFFLIHNLCLLGIHLGFYKATAVGGDSFWDLMLLTFLWSMLMSMLILFGLVIQIIIYFNCKSYHGENIYVQVDSKDVEFKLFR</sequence>
<keyword evidence="1" id="KW-0812">Transmembrane</keyword>
<feature type="transmembrane region" description="Helical" evidence="1">
    <location>
        <begin position="87"/>
        <end position="108"/>
    </location>
</feature>
<feature type="transmembrane region" description="Helical" evidence="1">
    <location>
        <begin position="255"/>
        <end position="276"/>
    </location>
</feature>
<evidence type="ECO:0000256" key="1">
    <source>
        <dbReference type="SAM" id="Phobius"/>
    </source>
</evidence>